<gene>
    <name evidence="2" type="ORF">FOL47_010800</name>
</gene>
<evidence type="ECO:0000256" key="1">
    <source>
        <dbReference type="SAM" id="MobiDB-lite"/>
    </source>
</evidence>
<reference evidence="2 3" key="1">
    <citation type="submission" date="2020-04" db="EMBL/GenBank/DDBJ databases">
        <title>Perkinsus chesapeaki whole genome sequence.</title>
        <authorList>
            <person name="Bogema D.R."/>
        </authorList>
    </citation>
    <scope>NUCLEOTIDE SEQUENCE [LARGE SCALE GENOMIC DNA]</scope>
    <source>
        <strain evidence="2">ATCC PRA-425</strain>
    </source>
</reference>
<sequence>MSGATCPLKQPTHSRRTGGEQKDQDSVLRTLYVANALPGRLPSCIRDKNVEDFPLILRHEVCNILQNNPPLQDSWEAECASDIGQAIFRSRGLPPRPTWEQYVSSMRDPKAWAGERELAVIATIFNATREVDPLCIYYDGTCHYSGLIEKRKQ</sequence>
<protein>
    <submittedName>
        <fullName evidence="2">Uncharacterized protein</fullName>
    </submittedName>
</protein>
<dbReference type="Gene3D" id="3.90.70.80">
    <property type="match status" value="1"/>
</dbReference>
<proteinExistence type="predicted"/>
<organism evidence="2 3">
    <name type="scientific">Perkinsus chesapeaki</name>
    <name type="common">Clam parasite</name>
    <name type="synonym">Perkinsus andrewsi</name>
    <dbReference type="NCBI Taxonomy" id="330153"/>
    <lineage>
        <taxon>Eukaryota</taxon>
        <taxon>Sar</taxon>
        <taxon>Alveolata</taxon>
        <taxon>Perkinsozoa</taxon>
        <taxon>Perkinsea</taxon>
        <taxon>Perkinsida</taxon>
        <taxon>Perkinsidae</taxon>
        <taxon>Perkinsus</taxon>
    </lineage>
</organism>
<dbReference type="Proteomes" id="UP000591131">
    <property type="component" value="Unassembled WGS sequence"/>
</dbReference>
<accession>A0A7J6L165</accession>
<dbReference type="CDD" id="cd22744">
    <property type="entry name" value="OTU"/>
    <property type="match status" value="1"/>
</dbReference>
<dbReference type="EMBL" id="JAAPAO010000871">
    <property type="protein sequence ID" value="KAF4652917.1"/>
    <property type="molecule type" value="Genomic_DNA"/>
</dbReference>
<comment type="caution">
    <text evidence="2">The sequence shown here is derived from an EMBL/GenBank/DDBJ whole genome shotgun (WGS) entry which is preliminary data.</text>
</comment>
<dbReference type="AlphaFoldDB" id="A0A7J6L165"/>
<keyword evidence="3" id="KW-1185">Reference proteome</keyword>
<feature type="region of interest" description="Disordered" evidence="1">
    <location>
        <begin position="1"/>
        <end position="24"/>
    </location>
</feature>
<evidence type="ECO:0000313" key="3">
    <source>
        <dbReference type="Proteomes" id="UP000591131"/>
    </source>
</evidence>
<name>A0A7J6L165_PERCH</name>
<evidence type="ECO:0000313" key="2">
    <source>
        <dbReference type="EMBL" id="KAF4652917.1"/>
    </source>
</evidence>